<proteinExistence type="predicted"/>
<dbReference type="Pfam" id="PF10604">
    <property type="entry name" value="Polyketide_cyc2"/>
    <property type="match status" value="1"/>
</dbReference>
<dbReference type="InterPro" id="IPR019587">
    <property type="entry name" value="Polyketide_cyclase/dehydratase"/>
</dbReference>
<dbReference type="EMBL" id="BMIB01000009">
    <property type="protein sequence ID" value="GGH83188.1"/>
    <property type="molecule type" value="Genomic_DNA"/>
</dbReference>
<evidence type="ECO:0008006" key="3">
    <source>
        <dbReference type="Google" id="ProtNLM"/>
    </source>
</evidence>
<name>A0A917J7F2_9BACT</name>
<dbReference type="InterPro" id="IPR023393">
    <property type="entry name" value="START-like_dom_sf"/>
</dbReference>
<evidence type="ECO:0000313" key="1">
    <source>
        <dbReference type="EMBL" id="GGH83188.1"/>
    </source>
</evidence>
<dbReference type="Proteomes" id="UP000627292">
    <property type="component" value="Unassembled WGS sequence"/>
</dbReference>
<accession>A0A917J7F2</accession>
<dbReference type="SUPFAM" id="SSF55961">
    <property type="entry name" value="Bet v1-like"/>
    <property type="match status" value="1"/>
</dbReference>
<protein>
    <recommendedName>
        <fullName evidence="3">Polyketide cyclase / dehydrase and lipid transport</fullName>
    </recommendedName>
</protein>
<dbReference type="RefSeq" id="WP_188959357.1">
    <property type="nucleotide sequence ID" value="NZ_BMIB01000009.1"/>
</dbReference>
<reference evidence="1" key="2">
    <citation type="submission" date="2020-09" db="EMBL/GenBank/DDBJ databases">
        <authorList>
            <person name="Sun Q."/>
            <person name="Zhou Y."/>
        </authorList>
    </citation>
    <scope>NUCLEOTIDE SEQUENCE</scope>
    <source>
        <strain evidence="1">CGMCC 1.15290</strain>
    </source>
</reference>
<dbReference type="Gene3D" id="3.30.530.20">
    <property type="match status" value="1"/>
</dbReference>
<evidence type="ECO:0000313" key="2">
    <source>
        <dbReference type="Proteomes" id="UP000627292"/>
    </source>
</evidence>
<reference evidence="1" key="1">
    <citation type="journal article" date="2014" name="Int. J. Syst. Evol. Microbiol.">
        <title>Complete genome sequence of Corynebacterium casei LMG S-19264T (=DSM 44701T), isolated from a smear-ripened cheese.</title>
        <authorList>
            <consortium name="US DOE Joint Genome Institute (JGI-PGF)"/>
            <person name="Walter F."/>
            <person name="Albersmeier A."/>
            <person name="Kalinowski J."/>
            <person name="Ruckert C."/>
        </authorList>
    </citation>
    <scope>NUCLEOTIDE SEQUENCE</scope>
    <source>
        <strain evidence="1">CGMCC 1.15290</strain>
    </source>
</reference>
<keyword evidence="2" id="KW-1185">Reference proteome</keyword>
<gene>
    <name evidence="1" type="ORF">GCM10011379_58200</name>
</gene>
<organism evidence="1 2">
    <name type="scientific">Filimonas zeae</name>
    <dbReference type="NCBI Taxonomy" id="1737353"/>
    <lineage>
        <taxon>Bacteria</taxon>
        <taxon>Pseudomonadati</taxon>
        <taxon>Bacteroidota</taxon>
        <taxon>Chitinophagia</taxon>
        <taxon>Chitinophagales</taxon>
        <taxon>Chitinophagaceae</taxon>
        <taxon>Filimonas</taxon>
    </lineage>
</organism>
<dbReference type="AlphaFoldDB" id="A0A917J7F2"/>
<sequence>MKIIKLGLISAVVLFMVATIIGLLLPSTVVVSRATDISRSADSVLPLLTDLQRWPEWIEGVKDNGFAVTTPQSKGVGAKAKVNGNIITLKGIEPRKVTSLWEGGNGFNQDAEFNLFTDSANTVTTVQWAFTQHIGWYPWERLGSFMNDKILGPVMEKSLENLKKKMEQP</sequence>
<comment type="caution">
    <text evidence="1">The sequence shown here is derived from an EMBL/GenBank/DDBJ whole genome shotgun (WGS) entry which is preliminary data.</text>
</comment>